<gene>
    <name evidence="1" type="ORF">H2198_007423</name>
</gene>
<comment type="caution">
    <text evidence="1">The sequence shown here is derived from an EMBL/GenBank/DDBJ whole genome shotgun (WGS) entry which is preliminary data.</text>
</comment>
<organism evidence="1 2">
    <name type="scientific">Neophaeococcomyces mojaviensis</name>
    <dbReference type="NCBI Taxonomy" id="3383035"/>
    <lineage>
        <taxon>Eukaryota</taxon>
        <taxon>Fungi</taxon>
        <taxon>Dikarya</taxon>
        <taxon>Ascomycota</taxon>
        <taxon>Pezizomycotina</taxon>
        <taxon>Eurotiomycetes</taxon>
        <taxon>Chaetothyriomycetidae</taxon>
        <taxon>Chaetothyriales</taxon>
        <taxon>Chaetothyriales incertae sedis</taxon>
        <taxon>Neophaeococcomyces</taxon>
    </lineage>
</organism>
<protein>
    <submittedName>
        <fullName evidence="1">Uncharacterized protein</fullName>
    </submittedName>
</protein>
<name>A0ACC3A028_9EURO</name>
<proteinExistence type="predicted"/>
<accession>A0ACC3A028</accession>
<evidence type="ECO:0000313" key="2">
    <source>
        <dbReference type="Proteomes" id="UP001172386"/>
    </source>
</evidence>
<dbReference type="Proteomes" id="UP001172386">
    <property type="component" value="Unassembled WGS sequence"/>
</dbReference>
<keyword evidence="2" id="KW-1185">Reference proteome</keyword>
<sequence length="891" mass="100032">MDYFDFDEATVPPFDLDADNSSLAGEYNQNDANECFDSLFFDKSVSLPVDKQSHLETVKLKLINDCEVEAVRWNDDSTVDYPMFKAKSPCSLCAQMGMDCYLAARGMLIMGCTACISLYRPCSFTHPEMPQGYVNTFPGIAEDEQICHGPITTQRKELNSMTDPRSRKSGARFHRDAVKILKQWLSEHTDHPYPNERERDDLKQLTGLKRSQINNWLANARRRGKVRPTSGPASPILGAVDIPIQSTLHTKDGYESLGPLDRWKCSPPEHEPASMTAIARAVTNKDAILPHPSRNQSVSSLHNSRPSSRRASTEDDSSSLSLMLNRAPSISSFETRQSSNSDFSFASSHSHKSKQSFASSMDRRRRRRAPLSHQRTNSLAKANGNATNTQPTGKNRRSPTNRIFQCTFCTDTFASKYDWQRHEKSLHLALERWTCCPMGPTRIDPVTGQEQCVFCPTLLPTAAHFETHQFLTCHEKTLAERTFYRKDHLRQHLRLIHGVKFDPHMDTWKSTTFEIKSRCGFCPSMFATWQSRADHLAAHFRNGADMKDWGGGWGFESHVERLVENAIPPYLVGLERNTMNPYRAREAPKPSPNQDSTSPNMTTPSGGNSGGQSCDNRSDDDERVEVDQRTKDSNCWNRLEEELIKYVLEQKSLGNTITDKSLQDYARMVIYGDPDPWDWTMADNQIWLDAFKHEHELYSPKTSELSPDYKDTRSVPVMAPYVVKGGLKSKKVPSHSGPCDASVGHRLPSFSMPGIQERDCSLQSSAGSFQGGTPITPDQRSLFNFCPVTQGELELPMQAMDIDFGAIDFNNLDLNAFGEMDFSEDAGQALPVTTMMDVGPQYAPVTLAGAMDLSGLPIGKPLLMQRNVLDDAPEMSLEAFDQLTGYMEGFK</sequence>
<dbReference type="EMBL" id="JAPDRQ010000156">
    <property type="protein sequence ID" value="KAJ9653383.1"/>
    <property type="molecule type" value="Genomic_DNA"/>
</dbReference>
<reference evidence="1" key="1">
    <citation type="submission" date="2022-10" db="EMBL/GenBank/DDBJ databases">
        <title>Culturing micro-colonial fungi from biological soil crusts in the Mojave desert and describing Neophaeococcomyces mojavensis, and introducing the new genera and species Taxawa tesnikishii.</title>
        <authorList>
            <person name="Kurbessoian T."/>
            <person name="Stajich J.E."/>
        </authorList>
    </citation>
    <scope>NUCLEOTIDE SEQUENCE</scope>
    <source>
        <strain evidence="1">JES_112</strain>
    </source>
</reference>
<evidence type="ECO:0000313" key="1">
    <source>
        <dbReference type="EMBL" id="KAJ9653383.1"/>
    </source>
</evidence>